<comment type="caution">
    <text evidence="2">The sequence shown here is derived from an EMBL/GenBank/DDBJ whole genome shotgun (WGS) entry which is preliminary data.</text>
</comment>
<protein>
    <submittedName>
        <fullName evidence="2">Uncharacterized protein</fullName>
    </submittedName>
</protein>
<organism evidence="2 3">
    <name type="scientific">Yoonia maricola</name>
    <dbReference type="NCBI Taxonomy" id="420999"/>
    <lineage>
        <taxon>Bacteria</taxon>
        <taxon>Pseudomonadati</taxon>
        <taxon>Pseudomonadota</taxon>
        <taxon>Alphaproteobacteria</taxon>
        <taxon>Rhodobacterales</taxon>
        <taxon>Paracoccaceae</taxon>
        <taxon>Yoonia</taxon>
    </lineage>
</organism>
<dbReference type="AlphaFoldDB" id="A0A2M8WQ25"/>
<keyword evidence="1" id="KW-0472">Membrane</keyword>
<dbReference type="Proteomes" id="UP000228531">
    <property type="component" value="Unassembled WGS sequence"/>
</dbReference>
<evidence type="ECO:0000313" key="2">
    <source>
        <dbReference type="EMBL" id="PJI93033.1"/>
    </source>
</evidence>
<keyword evidence="1" id="KW-1133">Transmembrane helix</keyword>
<feature type="transmembrane region" description="Helical" evidence="1">
    <location>
        <begin position="106"/>
        <end position="131"/>
    </location>
</feature>
<dbReference type="RefSeq" id="WP_100367782.1">
    <property type="nucleotide sequence ID" value="NZ_PGTY01000001.1"/>
</dbReference>
<evidence type="ECO:0000313" key="3">
    <source>
        <dbReference type="Proteomes" id="UP000228531"/>
    </source>
</evidence>
<accession>A0A2M8WQ25</accession>
<feature type="transmembrane region" description="Helical" evidence="1">
    <location>
        <begin position="43"/>
        <end position="64"/>
    </location>
</feature>
<dbReference type="OrthoDB" id="7861921at2"/>
<feature type="transmembrane region" description="Helical" evidence="1">
    <location>
        <begin position="18"/>
        <end position="37"/>
    </location>
</feature>
<evidence type="ECO:0000256" key="1">
    <source>
        <dbReference type="SAM" id="Phobius"/>
    </source>
</evidence>
<sequence>MTEITEIHNQIRYSVHPTAFVAALICAPLAVTALTFWTVLGLFALPFGILPYLVIGTPLLLWAVGHIKPRFGAYALLGLAGNFIMAAVIGIVTLANGNIDQANEAIVFFAGFGMIFAPLYGGTFGSLYASFHPNIRILRT</sequence>
<proteinExistence type="predicted"/>
<feature type="transmembrane region" description="Helical" evidence="1">
    <location>
        <begin position="71"/>
        <end position="94"/>
    </location>
</feature>
<reference evidence="2 3" key="1">
    <citation type="submission" date="2017-11" db="EMBL/GenBank/DDBJ databases">
        <title>Genomic Encyclopedia of Archaeal and Bacterial Type Strains, Phase II (KMG-II): From Individual Species to Whole Genera.</title>
        <authorList>
            <person name="Goeker M."/>
        </authorList>
    </citation>
    <scope>NUCLEOTIDE SEQUENCE [LARGE SCALE GENOMIC DNA]</scope>
    <source>
        <strain evidence="2 3">DSM 29128</strain>
    </source>
</reference>
<keyword evidence="1" id="KW-0812">Transmembrane</keyword>
<gene>
    <name evidence="2" type="ORF">BC777_1900</name>
</gene>
<dbReference type="EMBL" id="PGTY01000001">
    <property type="protein sequence ID" value="PJI93033.1"/>
    <property type="molecule type" value="Genomic_DNA"/>
</dbReference>
<name>A0A2M8WQ25_9RHOB</name>
<keyword evidence="3" id="KW-1185">Reference proteome</keyword>